<evidence type="ECO:0000313" key="11">
    <source>
        <dbReference type="Proteomes" id="UP000015354"/>
    </source>
</evidence>
<dbReference type="GO" id="GO:0005524">
    <property type="term" value="F:ATP binding"/>
    <property type="evidence" value="ECO:0007669"/>
    <property type="project" value="UniProtKB-KW"/>
</dbReference>
<evidence type="ECO:0000256" key="7">
    <source>
        <dbReference type="ARBA" id="ARBA00022840"/>
    </source>
</evidence>
<dbReference type="EC" id="2.7.7.19" evidence="3"/>
<evidence type="ECO:0000256" key="2">
    <source>
        <dbReference type="ARBA" id="ARBA00010912"/>
    </source>
</evidence>
<feature type="domain" description="Poly(A) polymerase central" evidence="9">
    <location>
        <begin position="13"/>
        <end position="152"/>
    </location>
</feature>
<keyword evidence="6" id="KW-0547">Nucleotide-binding</keyword>
<gene>
    <name evidence="10" type="ORF">STCU_05094</name>
</gene>
<dbReference type="SUPFAM" id="SSF81631">
    <property type="entry name" value="PAP/OAS1 substrate-binding domain"/>
    <property type="match status" value="1"/>
</dbReference>
<evidence type="ECO:0000256" key="6">
    <source>
        <dbReference type="ARBA" id="ARBA00022741"/>
    </source>
</evidence>
<evidence type="ECO:0000256" key="3">
    <source>
        <dbReference type="ARBA" id="ARBA00012388"/>
    </source>
</evidence>
<dbReference type="AlphaFoldDB" id="S9VMS7"/>
<dbReference type="InterPro" id="IPR007012">
    <property type="entry name" value="PolA_pol_cen_dom"/>
</dbReference>
<dbReference type="OrthoDB" id="412748at2759"/>
<dbReference type="GO" id="GO:0005634">
    <property type="term" value="C:nucleus"/>
    <property type="evidence" value="ECO:0007669"/>
    <property type="project" value="UniProtKB-SubCell"/>
</dbReference>
<dbReference type="GO" id="GO:1990817">
    <property type="term" value="F:poly(A) RNA polymerase activity"/>
    <property type="evidence" value="ECO:0007669"/>
    <property type="project" value="UniProtKB-EC"/>
</dbReference>
<evidence type="ECO:0000256" key="8">
    <source>
        <dbReference type="ARBA" id="ARBA00023242"/>
    </source>
</evidence>
<dbReference type="Proteomes" id="UP000015354">
    <property type="component" value="Unassembled WGS sequence"/>
</dbReference>
<evidence type="ECO:0000256" key="1">
    <source>
        <dbReference type="ARBA" id="ARBA00004123"/>
    </source>
</evidence>
<evidence type="ECO:0000259" key="9">
    <source>
        <dbReference type="Pfam" id="PF04928"/>
    </source>
</evidence>
<comment type="subcellular location">
    <subcellularLocation>
        <location evidence="1">Nucleus</location>
    </subcellularLocation>
</comment>
<accession>S9VMS7</accession>
<dbReference type="PANTHER" id="PTHR10682">
    <property type="entry name" value="POLY A POLYMERASE"/>
    <property type="match status" value="1"/>
</dbReference>
<keyword evidence="4" id="KW-0507">mRNA processing</keyword>
<dbReference type="Gene3D" id="1.10.1410.10">
    <property type="match status" value="1"/>
</dbReference>
<evidence type="ECO:0000256" key="4">
    <source>
        <dbReference type="ARBA" id="ARBA00022664"/>
    </source>
</evidence>
<organism evidence="10 11">
    <name type="scientific">Strigomonas culicis</name>
    <dbReference type="NCBI Taxonomy" id="28005"/>
    <lineage>
        <taxon>Eukaryota</taxon>
        <taxon>Discoba</taxon>
        <taxon>Euglenozoa</taxon>
        <taxon>Kinetoplastea</taxon>
        <taxon>Metakinetoplastina</taxon>
        <taxon>Trypanosomatida</taxon>
        <taxon>Trypanosomatidae</taxon>
        <taxon>Strigomonadinae</taxon>
        <taxon>Strigomonas</taxon>
    </lineage>
</organism>
<name>S9VMS7_9TRYP</name>
<comment type="caution">
    <text evidence="10">The sequence shown here is derived from an EMBL/GenBank/DDBJ whole genome shotgun (WGS) entry which is preliminary data.</text>
</comment>
<protein>
    <recommendedName>
        <fullName evidence="3">polynucleotide adenylyltransferase</fullName>
        <ecNumber evidence="3">2.7.7.19</ecNumber>
    </recommendedName>
</protein>
<sequence>MEIENCVKVPIQTYRTVLRAIKKWARERYVYGNTFSYPNGVCLAIMVARLCLVDFKLSSSKLFRLFFTFYRQWLARKDNIQPIYITANINPRNVNLAGMLPCWEQSKRREDLLPIINPAYPYVNAAHTVGRCSLHFFTEEVNRVCCILDECKLDTPYGVVWERYNPLGVFNCFLAVHVACRAPSDIQLATMFRSKKGYVESKLRFLIYALETTMTVRPISDRLALPQGPSVLPSKECVFLFGLRDFANEDRSFLPKHSYFTSYFNYLLEAVHHDMPADCLSSFDVPLFYTVHAPSDSYLTSLLR</sequence>
<proteinExistence type="inferred from homology"/>
<keyword evidence="11" id="KW-1185">Reference proteome</keyword>
<dbReference type="Pfam" id="PF04928">
    <property type="entry name" value="PAP_central"/>
    <property type="match status" value="1"/>
</dbReference>
<evidence type="ECO:0000313" key="10">
    <source>
        <dbReference type="EMBL" id="EPY28486.1"/>
    </source>
</evidence>
<dbReference type="EMBL" id="ATMH01005094">
    <property type="protein sequence ID" value="EPY28486.1"/>
    <property type="molecule type" value="Genomic_DNA"/>
</dbReference>
<reference evidence="10 11" key="1">
    <citation type="journal article" date="2013" name="PLoS ONE">
        <title>Predicting the Proteins of Angomonas deanei, Strigomonas culicis and Their Respective Endosymbionts Reveals New Aspects of the Trypanosomatidae Family.</title>
        <authorList>
            <person name="Motta M.C."/>
            <person name="Martins A.C."/>
            <person name="de Souza S.S."/>
            <person name="Catta-Preta C.M."/>
            <person name="Silva R."/>
            <person name="Klein C.C."/>
            <person name="de Almeida L.G."/>
            <person name="de Lima Cunha O."/>
            <person name="Ciapina L.P."/>
            <person name="Brocchi M."/>
            <person name="Colabardini A.C."/>
            <person name="de Araujo Lima B."/>
            <person name="Machado C.R."/>
            <person name="de Almeida Soares C.M."/>
            <person name="Probst C.M."/>
            <person name="de Menezes C.B."/>
            <person name="Thompson C.E."/>
            <person name="Bartholomeu D.C."/>
            <person name="Gradia D.F."/>
            <person name="Pavoni D.P."/>
            <person name="Grisard E.C."/>
            <person name="Fantinatti-Garboggini F."/>
            <person name="Marchini F.K."/>
            <person name="Rodrigues-Luiz G.F."/>
            <person name="Wagner G."/>
            <person name="Goldman G.H."/>
            <person name="Fietto J.L."/>
            <person name="Elias M.C."/>
            <person name="Goldman M.H."/>
            <person name="Sagot M.F."/>
            <person name="Pereira M."/>
            <person name="Stoco P.H."/>
            <person name="de Mendonca-Neto R.P."/>
            <person name="Teixeira S.M."/>
            <person name="Maciel T.E."/>
            <person name="de Oliveira Mendes T.A."/>
            <person name="Urmenyi T.P."/>
            <person name="de Souza W."/>
            <person name="Schenkman S."/>
            <person name="de Vasconcelos A.T."/>
        </authorList>
    </citation>
    <scope>NUCLEOTIDE SEQUENCE [LARGE SCALE GENOMIC DNA]</scope>
</reference>
<keyword evidence="8" id="KW-0539">Nucleus</keyword>
<keyword evidence="7" id="KW-0067">ATP-binding</keyword>
<dbReference type="PANTHER" id="PTHR10682:SF10">
    <property type="entry name" value="POLYNUCLEOTIDE ADENYLYLTRANSFERASE"/>
    <property type="match status" value="1"/>
</dbReference>
<keyword evidence="5" id="KW-0808">Transferase</keyword>
<dbReference type="GO" id="GO:0006397">
    <property type="term" value="P:mRNA processing"/>
    <property type="evidence" value="ECO:0007669"/>
    <property type="project" value="UniProtKB-KW"/>
</dbReference>
<evidence type="ECO:0000256" key="5">
    <source>
        <dbReference type="ARBA" id="ARBA00022679"/>
    </source>
</evidence>
<comment type="similarity">
    <text evidence="2">Belongs to the poly(A) polymerase family.</text>
</comment>